<dbReference type="OrthoDB" id="10127at2157"/>
<evidence type="ECO:0000256" key="2">
    <source>
        <dbReference type="ARBA" id="ARBA00022980"/>
    </source>
</evidence>
<dbReference type="AlphaFoldDB" id="U3TCN2"/>
<organism evidence="6 7">
    <name type="scientific">Aeropyrum camini SY1 = JCM 12091</name>
    <dbReference type="NCBI Taxonomy" id="1198449"/>
    <lineage>
        <taxon>Archaea</taxon>
        <taxon>Thermoproteota</taxon>
        <taxon>Thermoprotei</taxon>
        <taxon>Desulfurococcales</taxon>
        <taxon>Desulfurococcaceae</taxon>
        <taxon>Aeropyrum</taxon>
    </lineage>
</organism>
<dbReference type="InterPro" id="IPR020052">
    <property type="entry name" value="Ribosomal_eL31_CS"/>
</dbReference>
<dbReference type="NCBIfam" id="NF002258">
    <property type="entry name" value="PRK01192.1-1"/>
    <property type="match status" value="1"/>
</dbReference>
<dbReference type="EMBL" id="AP012489">
    <property type="protein sequence ID" value="BAN90171.1"/>
    <property type="molecule type" value="Genomic_DNA"/>
</dbReference>
<dbReference type="RefSeq" id="WP_022541444.1">
    <property type="nucleotide sequence ID" value="NC_022521.1"/>
</dbReference>
<evidence type="ECO:0000256" key="1">
    <source>
        <dbReference type="ARBA" id="ARBA00010808"/>
    </source>
</evidence>
<keyword evidence="3 5" id="KW-0687">Ribonucleoprotein</keyword>
<name>U3TCN2_9CREN</name>
<dbReference type="Proteomes" id="UP000016887">
    <property type="component" value="Chromosome"/>
</dbReference>
<dbReference type="KEGG" id="acj:ACAM_0702"/>
<evidence type="ECO:0000256" key="5">
    <source>
        <dbReference type="HAMAP-Rule" id="MF_00410"/>
    </source>
</evidence>
<dbReference type="InterPro" id="IPR023621">
    <property type="entry name" value="Ribosomal_eL31_dom_sf"/>
</dbReference>
<dbReference type="InterPro" id="IPR000054">
    <property type="entry name" value="Ribosomal_eL31"/>
</dbReference>
<reference evidence="6 7" key="1">
    <citation type="journal article" date="2013" name="Appl. Environ. Microbiol.">
        <title>Variation of the Virus-Related Elements within Syntenic Genomes of the Hyperthermophilic Archaeon Aeropyrum.</title>
        <authorList>
            <person name="Daifuku T."/>
            <person name="Yoshida T."/>
            <person name="Kitamura T."/>
            <person name="Kawaichi S."/>
            <person name="Inoue T."/>
            <person name="Nomura K."/>
            <person name="Yoshida Y."/>
            <person name="Kuno S."/>
            <person name="Sako Y."/>
        </authorList>
    </citation>
    <scope>NUCLEOTIDE SEQUENCE [LARGE SCALE GENOMIC DNA]</scope>
    <source>
        <strain evidence="6 7">SY1</strain>
    </source>
</reference>
<evidence type="ECO:0000256" key="3">
    <source>
        <dbReference type="ARBA" id="ARBA00023274"/>
    </source>
</evidence>
<proteinExistence type="inferred from homology"/>
<evidence type="ECO:0000313" key="6">
    <source>
        <dbReference type="EMBL" id="BAN90171.1"/>
    </source>
</evidence>
<dbReference type="PANTHER" id="PTHR10956:SF0">
    <property type="entry name" value="60S RIBOSOMAL PROTEIN L31"/>
    <property type="match status" value="1"/>
</dbReference>
<dbReference type="GO" id="GO:0022625">
    <property type="term" value="C:cytosolic large ribosomal subunit"/>
    <property type="evidence" value="ECO:0007669"/>
    <property type="project" value="TreeGrafter"/>
</dbReference>
<keyword evidence="7" id="KW-1185">Reference proteome</keyword>
<protein>
    <recommendedName>
        <fullName evidence="4 5">Large ribosomal subunit protein eL31</fullName>
    </recommendedName>
</protein>
<dbReference type="GO" id="GO:0002181">
    <property type="term" value="P:cytoplasmic translation"/>
    <property type="evidence" value="ECO:0007669"/>
    <property type="project" value="TreeGrafter"/>
</dbReference>
<dbReference type="GO" id="GO:0003735">
    <property type="term" value="F:structural constituent of ribosome"/>
    <property type="evidence" value="ECO:0007669"/>
    <property type="project" value="InterPro"/>
</dbReference>
<dbReference type="HAMAP" id="MF_00410">
    <property type="entry name" value="Ribosomal_eL31"/>
    <property type="match status" value="1"/>
</dbReference>
<evidence type="ECO:0000256" key="4">
    <source>
        <dbReference type="ARBA" id="ARBA00035230"/>
    </source>
</evidence>
<gene>
    <name evidence="5 6" type="primary">rpl31e</name>
    <name evidence="6" type="ORF">ACAM_0702</name>
</gene>
<dbReference type="eggNOG" id="arCOG04473">
    <property type="taxonomic scope" value="Archaea"/>
</dbReference>
<dbReference type="GeneID" id="17110110"/>
<comment type="similarity">
    <text evidence="1 5">Belongs to the eukaryotic ribosomal protein eL31 family.</text>
</comment>
<dbReference type="SMART" id="SM01380">
    <property type="entry name" value="Ribosomal_L31e"/>
    <property type="match status" value="1"/>
</dbReference>
<dbReference type="STRING" id="1198449.ACAM_0702"/>
<keyword evidence="2 5" id="KW-0689">Ribosomal protein</keyword>
<accession>U3TCN2</accession>
<dbReference type="SUPFAM" id="SSF54575">
    <property type="entry name" value="Ribosomal protein L31e"/>
    <property type="match status" value="1"/>
</dbReference>
<dbReference type="PANTHER" id="PTHR10956">
    <property type="entry name" value="60S RIBOSOMAL PROTEIN L31"/>
    <property type="match status" value="1"/>
</dbReference>
<dbReference type="Gene3D" id="3.10.440.10">
    <property type="match status" value="1"/>
</dbReference>
<evidence type="ECO:0000313" key="7">
    <source>
        <dbReference type="Proteomes" id="UP000016887"/>
    </source>
</evidence>
<dbReference type="Pfam" id="PF01198">
    <property type="entry name" value="Ribosomal_L31e"/>
    <property type="match status" value="1"/>
</dbReference>
<sequence>MPTEGTWVYVVNLRRVYWGRRTRRAVRAVRMVREFVKRHTKADEVIIDNELNNYIWSRSREKPPARVKIIVSIREEEPEEGEGKLRKAIVRLAGKKLRPGRYKA</sequence>
<dbReference type="PROSITE" id="PS01144">
    <property type="entry name" value="RIBOSOMAL_L31E"/>
    <property type="match status" value="1"/>
</dbReference>